<dbReference type="GO" id="GO:0003677">
    <property type="term" value="F:DNA binding"/>
    <property type="evidence" value="ECO:0007669"/>
    <property type="project" value="UniProtKB-KW"/>
</dbReference>
<organism evidence="1 2">
    <name type="scientific">Leptospira terpstrae serovar Hualin str. LT 11-33 = ATCC 700639</name>
    <dbReference type="NCBI Taxonomy" id="1257025"/>
    <lineage>
        <taxon>Bacteria</taxon>
        <taxon>Pseudomonadati</taxon>
        <taxon>Spirochaetota</taxon>
        <taxon>Spirochaetia</taxon>
        <taxon>Leptospirales</taxon>
        <taxon>Leptospiraceae</taxon>
        <taxon>Leptospira</taxon>
    </lineage>
</organism>
<reference evidence="1" key="1">
    <citation type="submission" date="2013-03" db="EMBL/GenBank/DDBJ databases">
        <authorList>
            <person name="Harkins D.M."/>
            <person name="Durkin A.S."/>
            <person name="Brinkac L.M."/>
            <person name="Haft D.H."/>
            <person name="Selengut J.D."/>
            <person name="Sanka R."/>
            <person name="DePew J."/>
            <person name="Purushe J."/>
            <person name="Hartskeerl R.A."/>
            <person name="Ahmed A."/>
            <person name="van der Linden H."/>
            <person name="Goris M.G.A."/>
            <person name="Vinetz J.M."/>
            <person name="Sutton G.G."/>
            <person name="Nierman W.C."/>
            <person name="Fouts D.E."/>
        </authorList>
    </citation>
    <scope>NUCLEOTIDE SEQUENCE [LARGE SCALE GENOMIC DNA]</scope>
    <source>
        <strain evidence="1">LT 11-33</strain>
    </source>
</reference>
<dbReference type="Gene3D" id="1.10.10.10">
    <property type="entry name" value="Winged helix-like DNA-binding domain superfamily/Winged helix DNA-binding domain"/>
    <property type="match status" value="1"/>
</dbReference>
<dbReference type="InterPro" id="IPR036390">
    <property type="entry name" value="WH_DNA-bd_sf"/>
</dbReference>
<dbReference type="EMBL" id="AOGW02000012">
    <property type="protein sequence ID" value="EMY60679.1"/>
    <property type="molecule type" value="Genomic_DNA"/>
</dbReference>
<gene>
    <name evidence="1" type="ORF">LEP1GSC203_0352</name>
</gene>
<evidence type="ECO:0000313" key="1">
    <source>
        <dbReference type="EMBL" id="EMY60679.1"/>
    </source>
</evidence>
<dbReference type="SUPFAM" id="SSF46785">
    <property type="entry name" value="Winged helix' DNA-binding domain"/>
    <property type="match status" value="1"/>
</dbReference>
<evidence type="ECO:0000313" key="2">
    <source>
        <dbReference type="Proteomes" id="UP000012371"/>
    </source>
</evidence>
<sequence length="183" mass="20637">MRTGLWIPVEVEALPLNSTEKYVLSEVVALDRVGECFASNAHFAELLGVRSDSISRIISKLKKLGYLKQGRFDGRRRTLIPTLTSQSDLKPNPKKAEKPDLLMQDTQRTTGINAEAAFAILHSPSYIVQKQNNVQKTWNEFLEWSKGKVTSSTWSIINNCKDPKMLKGTSSIIWNQFQGMPKV</sequence>
<dbReference type="Proteomes" id="UP000012371">
    <property type="component" value="Unassembled WGS sequence"/>
</dbReference>
<proteinExistence type="predicted"/>
<keyword evidence="2" id="KW-1185">Reference proteome</keyword>
<dbReference type="InterPro" id="IPR036388">
    <property type="entry name" value="WH-like_DNA-bd_sf"/>
</dbReference>
<dbReference type="Pfam" id="PF13730">
    <property type="entry name" value="HTH_36"/>
    <property type="match status" value="1"/>
</dbReference>
<dbReference type="STRING" id="1257025.LEP1GSC203_0352"/>
<protein>
    <submittedName>
        <fullName evidence="1">DNA-binding helix-turn-helix protein</fullName>
    </submittedName>
</protein>
<name>N1VLU1_9LEPT</name>
<dbReference type="RefSeq" id="WP_002974790.1">
    <property type="nucleotide sequence ID" value="NZ_AOGW02000012.1"/>
</dbReference>
<dbReference type="OrthoDB" id="324554at2"/>
<comment type="caution">
    <text evidence="1">The sequence shown here is derived from an EMBL/GenBank/DDBJ whole genome shotgun (WGS) entry which is preliminary data.</text>
</comment>
<accession>N1VLU1</accession>
<dbReference type="AlphaFoldDB" id="N1VLU1"/>
<keyword evidence="1" id="KW-0238">DNA-binding</keyword>